<keyword evidence="2" id="KW-1185">Reference proteome</keyword>
<name>A0A1M6ZLZ3_9BACT</name>
<protein>
    <submittedName>
        <fullName evidence="1">Uncharacterized protein</fullName>
    </submittedName>
</protein>
<reference evidence="2" key="1">
    <citation type="submission" date="2016-11" db="EMBL/GenBank/DDBJ databases">
        <authorList>
            <person name="Varghese N."/>
            <person name="Submissions S."/>
        </authorList>
    </citation>
    <scope>NUCLEOTIDE SEQUENCE [LARGE SCALE GENOMIC DNA]</scope>
    <source>
        <strain evidence="2">DSM 18569</strain>
    </source>
</reference>
<gene>
    <name evidence="1" type="ORF">SAMN02746009_02516</name>
</gene>
<dbReference type="EMBL" id="FRAS01000013">
    <property type="protein sequence ID" value="SHL31486.1"/>
    <property type="molecule type" value="Genomic_DNA"/>
</dbReference>
<proteinExistence type="predicted"/>
<dbReference type="Proteomes" id="UP000183947">
    <property type="component" value="Unassembled WGS sequence"/>
</dbReference>
<evidence type="ECO:0000313" key="2">
    <source>
        <dbReference type="Proteomes" id="UP000183947"/>
    </source>
</evidence>
<dbReference type="AlphaFoldDB" id="A0A1M6ZLZ3"/>
<evidence type="ECO:0000313" key="1">
    <source>
        <dbReference type="EMBL" id="SHL31486.1"/>
    </source>
</evidence>
<organism evidence="1 2">
    <name type="scientific">Hymenobacter psychrotolerans DSM 18569</name>
    <dbReference type="NCBI Taxonomy" id="1121959"/>
    <lineage>
        <taxon>Bacteria</taxon>
        <taxon>Pseudomonadati</taxon>
        <taxon>Bacteroidota</taxon>
        <taxon>Cytophagia</taxon>
        <taxon>Cytophagales</taxon>
        <taxon>Hymenobacteraceae</taxon>
        <taxon>Hymenobacter</taxon>
    </lineage>
</organism>
<sequence length="109" mass="12385">MNCEDKLREHCHRFAVIAIEGEYCVGVMLTTSAGYGNIEMAPTHFEAGFSFGFHEKKGSYFVNQPLQKVYELAELVGMLSADGFRKVSDRMHGPPVTWREHVQNTCKDR</sequence>
<accession>A0A1M6ZLZ3</accession>